<keyword evidence="4 5" id="KW-0472">Membrane</keyword>
<dbReference type="EMBL" id="CM000611">
    <property type="protein sequence ID" value="EEC48221.1"/>
    <property type="molecule type" value="Genomic_DNA"/>
</dbReference>
<dbReference type="PANTHER" id="PTHR23112">
    <property type="entry name" value="G PROTEIN-COUPLED RECEPTOR 157-RELATED"/>
    <property type="match status" value="1"/>
</dbReference>
<dbReference type="GO" id="GO:0004930">
    <property type="term" value="F:G protein-coupled receptor activity"/>
    <property type="evidence" value="ECO:0007669"/>
    <property type="project" value="TreeGrafter"/>
</dbReference>
<feature type="transmembrane region" description="Helical" evidence="5">
    <location>
        <begin position="190"/>
        <end position="211"/>
    </location>
</feature>
<evidence type="ECO:0000256" key="1">
    <source>
        <dbReference type="ARBA" id="ARBA00004141"/>
    </source>
</evidence>
<keyword evidence="2 5" id="KW-0812">Transmembrane</keyword>
<dbReference type="GeneID" id="7200826"/>
<dbReference type="GO" id="GO:0007189">
    <property type="term" value="P:adenylate cyclase-activating G protein-coupled receptor signaling pathway"/>
    <property type="evidence" value="ECO:0007669"/>
    <property type="project" value="TreeGrafter"/>
</dbReference>
<feature type="transmembrane region" description="Helical" evidence="5">
    <location>
        <begin position="156"/>
        <end position="178"/>
    </location>
</feature>
<evidence type="ECO:0000313" key="6">
    <source>
        <dbReference type="EMBL" id="EEC48221.1"/>
    </source>
</evidence>
<evidence type="ECO:0000313" key="7">
    <source>
        <dbReference type="Proteomes" id="UP000000759"/>
    </source>
</evidence>
<dbReference type="AlphaFoldDB" id="B7FYS7"/>
<dbReference type="Proteomes" id="UP000000759">
    <property type="component" value="Chromosome 8"/>
</dbReference>
<evidence type="ECO:0000256" key="3">
    <source>
        <dbReference type="ARBA" id="ARBA00022989"/>
    </source>
</evidence>
<proteinExistence type="predicted"/>
<reference evidence="6 7" key="1">
    <citation type="journal article" date="2008" name="Nature">
        <title>The Phaeodactylum genome reveals the evolutionary history of diatom genomes.</title>
        <authorList>
            <person name="Bowler C."/>
            <person name="Allen A.E."/>
            <person name="Badger J.H."/>
            <person name="Grimwood J."/>
            <person name="Jabbari K."/>
            <person name="Kuo A."/>
            <person name="Maheswari U."/>
            <person name="Martens C."/>
            <person name="Maumus F."/>
            <person name="Otillar R.P."/>
            <person name="Rayko E."/>
            <person name="Salamov A."/>
            <person name="Vandepoele K."/>
            <person name="Beszteri B."/>
            <person name="Gruber A."/>
            <person name="Heijde M."/>
            <person name="Katinka M."/>
            <person name="Mock T."/>
            <person name="Valentin K."/>
            <person name="Verret F."/>
            <person name="Berges J.A."/>
            <person name="Brownlee C."/>
            <person name="Cadoret J.P."/>
            <person name="Chiovitti A."/>
            <person name="Choi C.J."/>
            <person name="Coesel S."/>
            <person name="De Martino A."/>
            <person name="Detter J.C."/>
            <person name="Durkin C."/>
            <person name="Falciatore A."/>
            <person name="Fournet J."/>
            <person name="Haruta M."/>
            <person name="Huysman M.J."/>
            <person name="Jenkins B.D."/>
            <person name="Jiroutova K."/>
            <person name="Jorgensen R.E."/>
            <person name="Joubert Y."/>
            <person name="Kaplan A."/>
            <person name="Kroger N."/>
            <person name="Kroth P.G."/>
            <person name="La Roche J."/>
            <person name="Lindquist E."/>
            <person name="Lommer M."/>
            <person name="Martin-Jezequel V."/>
            <person name="Lopez P.J."/>
            <person name="Lucas S."/>
            <person name="Mangogna M."/>
            <person name="McGinnis K."/>
            <person name="Medlin L.K."/>
            <person name="Montsant A."/>
            <person name="Oudot-Le Secq M.P."/>
            <person name="Napoli C."/>
            <person name="Obornik M."/>
            <person name="Parker M.S."/>
            <person name="Petit J.L."/>
            <person name="Porcel B.M."/>
            <person name="Poulsen N."/>
            <person name="Robison M."/>
            <person name="Rychlewski L."/>
            <person name="Rynearson T.A."/>
            <person name="Schmutz J."/>
            <person name="Shapiro H."/>
            <person name="Siaut M."/>
            <person name="Stanley M."/>
            <person name="Sussman M.R."/>
            <person name="Taylor A.R."/>
            <person name="Vardi A."/>
            <person name="von Dassow P."/>
            <person name="Vyverman W."/>
            <person name="Willis A."/>
            <person name="Wyrwicz L.S."/>
            <person name="Rokhsar D.S."/>
            <person name="Weissenbach J."/>
            <person name="Armbrust E.V."/>
            <person name="Green B.R."/>
            <person name="Van de Peer Y."/>
            <person name="Grigoriev I.V."/>
        </authorList>
    </citation>
    <scope>NUCLEOTIDE SEQUENCE [LARGE SCALE GENOMIC DNA]</scope>
    <source>
        <strain evidence="6 7">CCAP 1055/1</strain>
    </source>
</reference>
<name>B7FYS7_PHATC</name>
<protein>
    <recommendedName>
        <fullName evidence="8">G-protein coupled receptors family 2 profile 2 domain-containing protein</fullName>
    </recommendedName>
</protein>
<dbReference type="Gene3D" id="1.20.1070.10">
    <property type="entry name" value="Rhodopsin 7-helix transmembrane proteins"/>
    <property type="match status" value="1"/>
</dbReference>
<keyword evidence="3 5" id="KW-1133">Transmembrane helix</keyword>
<evidence type="ECO:0000256" key="5">
    <source>
        <dbReference type="SAM" id="Phobius"/>
    </source>
</evidence>
<evidence type="ECO:0008006" key="8">
    <source>
        <dbReference type="Google" id="ProtNLM"/>
    </source>
</evidence>
<dbReference type="GO" id="GO:0005886">
    <property type="term" value="C:plasma membrane"/>
    <property type="evidence" value="ECO:0007669"/>
    <property type="project" value="TreeGrafter"/>
</dbReference>
<evidence type="ECO:0000256" key="2">
    <source>
        <dbReference type="ARBA" id="ARBA00022692"/>
    </source>
</evidence>
<dbReference type="RefSeq" id="XP_002180030.1">
    <property type="nucleotide sequence ID" value="XM_002179994.1"/>
</dbReference>
<gene>
    <name evidence="6" type="ORF">PHATRDRAFT_35620</name>
</gene>
<dbReference type="InParanoid" id="B7FYS7"/>
<feature type="transmembrane region" description="Helical" evidence="5">
    <location>
        <begin position="256"/>
        <end position="280"/>
    </location>
</feature>
<dbReference type="PANTHER" id="PTHR23112:SF0">
    <property type="entry name" value="TRANSMEMBRANE PROTEIN 116"/>
    <property type="match status" value="1"/>
</dbReference>
<dbReference type="KEGG" id="pti:PHATRDRAFT_35620"/>
<organism evidence="6 7">
    <name type="scientific">Phaeodactylum tricornutum (strain CCAP 1055/1)</name>
    <dbReference type="NCBI Taxonomy" id="556484"/>
    <lineage>
        <taxon>Eukaryota</taxon>
        <taxon>Sar</taxon>
        <taxon>Stramenopiles</taxon>
        <taxon>Ochrophyta</taxon>
        <taxon>Bacillariophyta</taxon>
        <taxon>Bacillariophyceae</taxon>
        <taxon>Bacillariophycidae</taxon>
        <taxon>Naviculales</taxon>
        <taxon>Phaeodactylaceae</taxon>
        <taxon>Phaeodactylum</taxon>
    </lineage>
</organism>
<sequence>MVHWKFNRSKTSAEQQSFLKANRVFLVHTRILVVAPNTLVLLLPHEASLLGKGRAFGIKQTLEAREHTTHSTSIESVSSSIFRLPCQHRLKNVIRSADGSAENFGHHANIHGIFVDSVLCIAEAIRDHRAGKGSTVTRGTIAYAVGNQATCNFQGFLLQLAIGAPLYNCSLALCYLLTIMYDWSNDRLALMGRWVHMFIISFSVGTSILLLPLGQYNQITQVCWIIGYPSGCGNSSNIRSNIPCVRGNWSWNYGILLFYGPLWLCIVLTIIAMANIYLVLRATHTRMQRYSTQALNAMESNGTKIGNTTSEDRKSSDKTMVLEPIKKNSKDFVEASHATKAEDFLEETDLKGSRIVDKKTSTMELTSLHLGGGK</sequence>
<keyword evidence="7" id="KW-1185">Reference proteome</keyword>
<evidence type="ECO:0000256" key="4">
    <source>
        <dbReference type="ARBA" id="ARBA00023136"/>
    </source>
</evidence>
<dbReference type="OrthoDB" id="44335at2759"/>
<accession>B7FYS7</accession>
<dbReference type="PaxDb" id="2850-Phatr35620"/>
<reference evidence="7" key="2">
    <citation type="submission" date="2008-08" db="EMBL/GenBank/DDBJ databases">
        <authorList>
            <consortium name="Diatom Consortium"/>
            <person name="Grigoriev I."/>
            <person name="Grimwood J."/>
            <person name="Kuo A."/>
            <person name="Otillar R.P."/>
            <person name="Salamov A."/>
            <person name="Detter J.C."/>
            <person name="Lindquist E."/>
            <person name="Shapiro H."/>
            <person name="Lucas S."/>
            <person name="Glavina del Rio T."/>
            <person name="Pitluck S."/>
            <person name="Rokhsar D."/>
            <person name="Bowler C."/>
        </authorList>
    </citation>
    <scope>GENOME REANNOTATION</scope>
    <source>
        <strain evidence="7">CCAP 1055/1</strain>
    </source>
</reference>
<comment type="subcellular location">
    <subcellularLocation>
        <location evidence="1">Membrane</location>
        <topology evidence="1">Multi-pass membrane protein</topology>
    </subcellularLocation>
</comment>